<dbReference type="RefSeq" id="WP_244464709.1">
    <property type="nucleotide sequence ID" value="NZ_CP010803.1"/>
</dbReference>
<protein>
    <recommendedName>
        <fullName evidence="1">YjiS-like domain-containing protein</fullName>
    </recommendedName>
</protein>
<dbReference type="PATRIC" id="fig|1486262.3.peg.2408"/>
<dbReference type="EMBL" id="CP010803">
    <property type="protein sequence ID" value="AJY46181.1"/>
    <property type="molecule type" value="Genomic_DNA"/>
</dbReference>
<gene>
    <name evidence="2" type="ORF">TM49_11645</name>
</gene>
<dbReference type="Pfam" id="PF06568">
    <property type="entry name" value="YjiS-like"/>
    <property type="match status" value="1"/>
</dbReference>
<proteinExistence type="predicted"/>
<evidence type="ECO:0000313" key="2">
    <source>
        <dbReference type="EMBL" id="AJY46181.1"/>
    </source>
</evidence>
<name>A0A0D5LPX0_MAREN</name>
<dbReference type="InterPro" id="IPR009506">
    <property type="entry name" value="YjiS-like"/>
</dbReference>
<sequence length="83" mass="10033">MDYQAARKVEKIARTEFLNRMEARRDQTATGLALMKLWAHRYIERRRMRRDLPDLTPEMLQDFGLTRTEAEKLARTPFWRPLP</sequence>
<evidence type="ECO:0000259" key="1">
    <source>
        <dbReference type="Pfam" id="PF06568"/>
    </source>
</evidence>
<dbReference type="KEGG" id="mey:TM49_11645"/>
<organism evidence="2 3">
    <name type="scientific">Martelella endophytica</name>
    <dbReference type="NCBI Taxonomy" id="1486262"/>
    <lineage>
        <taxon>Bacteria</taxon>
        <taxon>Pseudomonadati</taxon>
        <taxon>Pseudomonadota</taxon>
        <taxon>Alphaproteobacteria</taxon>
        <taxon>Hyphomicrobiales</taxon>
        <taxon>Aurantimonadaceae</taxon>
        <taxon>Martelella</taxon>
    </lineage>
</organism>
<evidence type="ECO:0000313" key="3">
    <source>
        <dbReference type="Proteomes" id="UP000032611"/>
    </source>
</evidence>
<feature type="domain" description="YjiS-like" evidence="1">
    <location>
        <begin position="38"/>
        <end position="71"/>
    </location>
</feature>
<dbReference type="AlphaFoldDB" id="A0A0D5LPX0"/>
<keyword evidence="3" id="KW-1185">Reference proteome</keyword>
<accession>A0A0D5LPX0</accession>
<dbReference type="Proteomes" id="UP000032611">
    <property type="component" value="Chromosome"/>
</dbReference>
<dbReference type="HOGENOM" id="CLU_2538588_0_0_5"/>
<reference evidence="2 3" key="1">
    <citation type="journal article" date="2015" name="Genome Announc.">
        <title>Complete genome sequence of Martelella endophytica YC6887, which has antifungal activity associated with a halophyte.</title>
        <authorList>
            <person name="Khan A."/>
            <person name="Khan H."/>
            <person name="Chung E.J."/>
            <person name="Hossain M.T."/>
            <person name="Chung Y.R."/>
        </authorList>
    </citation>
    <scope>NUCLEOTIDE SEQUENCE [LARGE SCALE GENOMIC DNA]</scope>
    <source>
        <strain evidence="2">YC6887</strain>
    </source>
</reference>